<dbReference type="AlphaFoldDB" id="A0A835RA89"/>
<reference evidence="2 3" key="1">
    <citation type="journal article" date="2020" name="Nat. Food">
        <title>A phased Vanilla planifolia genome enables genetic improvement of flavour and production.</title>
        <authorList>
            <person name="Hasing T."/>
            <person name="Tang H."/>
            <person name="Brym M."/>
            <person name="Khazi F."/>
            <person name="Huang T."/>
            <person name="Chambers A.H."/>
        </authorList>
    </citation>
    <scope>NUCLEOTIDE SEQUENCE [LARGE SCALE GENOMIC DNA]</scope>
    <source>
        <tissue evidence="2">Leaf</tissue>
    </source>
</reference>
<proteinExistence type="predicted"/>
<evidence type="ECO:0000313" key="2">
    <source>
        <dbReference type="EMBL" id="KAG0487324.1"/>
    </source>
</evidence>
<gene>
    <name evidence="2" type="ORF">HPP92_009419</name>
</gene>
<dbReference type="EMBL" id="JADCNM010000004">
    <property type="protein sequence ID" value="KAG0487324.1"/>
    <property type="molecule type" value="Genomic_DNA"/>
</dbReference>
<feature type="region of interest" description="Disordered" evidence="1">
    <location>
        <begin position="147"/>
        <end position="178"/>
    </location>
</feature>
<organism evidence="2 3">
    <name type="scientific">Vanilla planifolia</name>
    <name type="common">Vanilla</name>
    <dbReference type="NCBI Taxonomy" id="51239"/>
    <lineage>
        <taxon>Eukaryota</taxon>
        <taxon>Viridiplantae</taxon>
        <taxon>Streptophyta</taxon>
        <taxon>Embryophyta</taxon>
        <taxon>Tracheophyta</taxon>
        <taxon>Spermatophyta</taxon>
        <taxon>Magnoliopsida</taxon>
        <taxon>Liliopsida</taxon>
        <taxon>Asparagales</taxon>
        <taxon>Orchidaceae</taxon>
        <taxon>Vanilloideae</taxon>
        <taxon>Vanilleae</taxon>
        <taxon>Vanilla</taxon>
    </lineage>
</organism>
<dbReference type="OrthoDB" id="657470at2759"/>
<dbReference type="Proteomes" id="UP000639772">
    <property type="component" value="Unassembled WGS sequence"/>
</dbReference>
<evidence type="ECO:0000313" key="3">
    <source>
        <dbReference type="Proteomes" id="UP000639772"/>
    </source>
</evidence>
<protein>
    <submittedName>
        <fullName evidence="2">Uncharacterized protein</fullName>
    </submittedName>
</protein>
<name>A0A835RA89_VANPL</name>
<comment type="caution">
    <text evidence="2">The sequence shown here is derived from an EMBL/GenBank/DDBJ whole genome shotgun (WGS) entry which is preliminary data.</text>
</comment>
<sequence>MDMPQNAGYRVFPDAKKYSEHKVQRPNINTSFNRNDRKEYAWKFAPVVTQEFRVVRDKRSKKIAEGIIKPDFDHSSAISSKQVVFDASNNGSTGNVATSNHPTARGFVQENLPPILEGISDSHEVRASENKMADEQLMPELKLKDSNLSSTEDGGGARQAGVVGSQRQPCVHPNRRSTVGNGSYSIHLVEKDLLPSSESFGHTVFAPKSPNLYKIPGSESIFSNISTSKPFTANQHNCKPNQQAQALQKAMLSSKEWRPKSSQKSRVSSPRLHDSGGSIVSTELEVTDLSASFSKIEIFDRGHVIIPEHLQVPEAERTSFIFGSFEEDFVSVNIAKSTIGNESGDKRSLSVSEPISISSQEDRSNVIASLSDSNLASSQSDAFLLTTQGELAFAAHSESSSPKNIHSYVDINVVQRHEQSCSPPKSQQVENYPSTNCFFENDQQGRDCKPFPKAAMDEDDHGYSFSYEALGLNPAQQHQHLHPVPQLYPQVHTTQFTNFVPYRNLMATPMFVPQMPLPSHPGNPSNVAFGGLKYTSPQYKPVHAGIPAGYGSYPCPVGFAVDEMAGFKFMDNALYVPNPQAAMEASEMWQRPREVVGLHPSPYDLNQLAAGPQAAYLPASHSGLGGAHPFLHYPSGSYNSSLPGSIGFISRPGHAGWPYDF</sequence>
<accession>A0A835RA89</accession>
<evidence type="ECO:0000256" key="1">
    <source>
        <dbReference type="SAM" id="MobiDB-lite"/>
    </source>
</evidence>
<dbReference type="PANTHER" id="PTHR47070">
    <property type="entry name" value="HYDROXYPROLINE-RICH GLYCOPROTEIN-LIKE"/>
    <property type="match status" value="1"/>
</dbReference>
<dbReference type="PANTHER" id="PTHR47070:SF2">
    <property type="entry name" value="OS06G0206100 PROTEIN"/>
    <property type="match status" value="1"/>
</dbReference>
<feature type="region of interest" description="Disordered" evidence="1">
    <location>
        <begin position="251"/>
        <end position="277"/>
    </location>
</feature>